<organism evidence="1 2">
    <name type="scientific">Pieris rapae granulovirus Wuhan</name>
    <dbReference type="NCBI Taxonomy" id="2848030"/>
    <lineage>
        <taxon>Viruses</taxon>
        <taxon>Viruses incertae sedis</taxon>
        <taxon>Naldaviricetes</taxon>
        <taxon>Lefavirales</taxon>
        <taxon>Baculoviridae</taxon>
        <taxon>Betabaculovirus</taxon>
        <taxon>Betabaculovirus arrapae</taxon>
    </lineage>
</organism>
<sequence length="335" mass="38644">MLTFLLLLPVVVATSSIDGVNLTPSLKISPKYYELKMYTTNNESVWHTPNKNGNRLRIESGTASKSIIFQIFVVNNGYLIKYFNYRDMLCLNSQKQFKMLTRPSTKNLPNDCIVFFENMNNASDNCNNNINYKLFENKNICIDKNTSTINNCQFVVYALFDKTKYYLKITKTSLTSTRYFKEATVFKAMYQSCLSQISEGLSAFVCYINKETWPCNNAKIMDHKIDQWKKKILKNYTTNTNNLIHTIDTTTTITSLFSNTIKTTTNLLANTTKLPIYYFSTNAPTTSSWFDINFFGCNNINLFGCNNMSNKKNTNVMLIINILLLTISYKYIILF</sequence>
<dbReference type="OrthoDB" id="21159at10239"/>
<proteinExistence type="predicted"/>
<protein>
    <submittedName>
        <fullName evidence="1">PrGVORF109</fullName>
    </submittedName>
</protein>
<dbReference type="Proteomes" id="UP000202544">
    <property type="component" value="Segment"/>
</dbReference>
<evidence type="ECO:0000313" key="2">
    <source>
        <dbReference type="Proteomes" id="UP000202544"/>
    </source>
</evidence>
<evidence type="ECO:0000313" key="1">
    <source>
        <dbReference type="EMBL" id="ACZ63595.1"/>
    </source>
</evidence>
<dbReference type="EMBL" id="GQ884143">
    <property type="protein sequence ID" value="ACZ63595.1"/>
    <property type="molecule type" value="Genomic_DNA"/>
</dbReference>
<dbReference type="GeneID" id="11107116"/>
<dbReference type="KEGG" id="vg:11107116"/>
<dbReference type="RefSeq" id="YP_003429433.1">
    <property type="nucleotide sequence ID" value="NC_013797.1"/>
</dbReference>
<name>D2J4S6_9BBAC</name>
<keyword evidence="2" id="KW-1185">Reference proteome</keyword>
<accession>D2J4S6</accession>
<reference evidence="1 2" key="2">
    <citation type="journal article" date="2012" name="J. Virol.">
        <title>The Genome of Pieris rapae Granulovirus.</title>
        <authorList>
            <person name="Zhang B.Q."/>
            <person name="Cheng R.L."/>
            <person name="Wang X.F."/>
            <person name="Zhang C.X."/>
        </authorList>
    </citation>
    <scope>NUCLEOTIDE SEQUENCE [LARGE SCALE GENOMIC DNA]</scope>
    <source>
        <strain evidence="1">Wuhan</strain>
    </source>
</reference>
<reference evidence="1 2" key="1">
    <citation type="journal article" date="2011" name="J. Proteome Res.">
        <title>ODV-associated proteins of the Pieris rapae granulovirus.</title>
        <authorList>
            <person name="Wang X.F."/>
            <person name="Zhang B.Q."/>
            <person name="Xu H.J."/>
            <person name="Cui Y.J."/>
            <person name="Xu Y.P."/>
            <person name="Zhang M.J."/>
            <person name="Han Y.S."/>
            <person name="Lee Y.S."/>
            <person name="Bao Y.Y."/>
            <person name="Zhang C.X."/>
        </authorList>
    </citation>
    <scope>NUCLEOTIDE SEQUENCE [LARGE SCALE GENOMIC DNA]</scope>
    <source>
        <strain evidence="1">Wuhan</strain>
    </source>
</reference>